<protein>
    <recommendedName>
        <fullName evidence="4">Cilia- and flagella-associated protein 206</fullName>
    </recommendedName>
</protein>
<feature type="non-terminal residue" evidence="2">
    <location>
        <position position="479"/>
    </location>
</feature>
<proteinExistence type="predicted"/>
<evidence type="ECO:0000256" key="1">
    <source>
        <dbReference type="SAM" id="MobiDB-lite"/>
    </source>
</evidence>
<name>A0ABN9UGB6_9DINO</name>
<dbReference type="Proteomes" id="UP001189429">
    <property type="component" value="Unassembled WGS sequence"/>
</dbReference>
<dbReference type="EMBL" id="CAUYUJ010015831">
    <property type="protein sequence ID" value="CAK0858670.1"/>
    <property type="molecule type" value="Genomic_DNA"/>
</dbReference>
<reference evidence="2" key="1">
    <citation type="submission" date="2023-10" db="EMBL/GenBank/DDBJ databases">
        <authorList>
            <person name="Chen Y."/>
            <person name="Shah S."/>
            <person name="Dougan E. K."/>
            <person name="Thang M."/>
            <person name="Chan C."/>
        </authorList>
    </citation>
    <scope>NUCLEOTIDE SEQUENCE [LARGE SCALE GENOMIC DNA]</scope>
</reference>
<gene>
    <name evidence="2" type="ORF">PCOR1329_LOCUS48286</name>
</gene>
<feature type="region of interest" description="Disordered" evidence="1">
    <location>
        <begin position="421"/>
        <end position="459"/>
    </location>
</feature>
<keyword evidence="3" id="KW-1185">Reference proteome</keyword>
<comment type="caution">
    <text evidence="2">The sequence shown here is derived from an EMBL/GenBank/DDBJ whole genome shotgun (WGS) entry which is preliminary data.</text>
</comment>
<evidence type="ECO:0000313" key="3">
    <source>
        <dbReference type="Proteomes" id="UP001189429"/>
    </source>
</evidence>
<accession>A0ABN9UGB6</accession>
<sequence length="479" mass="53128">MGARFTAWHVLSLEKGAAPGKGDVLRCQGHRRLRRTGRISHLLRCRDAVNAFFSLGRQSVLQVACKVYDGQVDQEFYVDRITRVQAATSTSGPELSELLAELLVNAALSGAEVLGDLQAMRRFIAEKCRAMLGGDSEADAASDSLEHSTITSMNCFRTLYILGLLRTIPLRRVLRQQTPECDCLPADRRYQMAAALSAGTGGGKKAFPSAKFWADYDKIVVSNRKIAIDFFRHKKVSSILDAIGLASQSSEAEELLSTQRYVLESKNRDHRTKDEVREDMMKVLGEIKRVQAALGRGDTPLPYAVLGLPMPHREKREHEEILPAWLQEYADANAELLGVRKVEQKAAAMAAREAQRLAVANSGLKSLEDVRESMQRTYGTVAAATRKTQLSKAFEHTMAKRSEGERRVELKRHMELDFIRRNRRGEAPRRDSGGHHWALPPLRADRQTSSQGPGAPLSRGGAFAAAVAISDLHRDCTSQ</sequence>
<organism evidence="2 3">
    <name type="scientific">Prorocentrum cordatum</name>
    <dbReference type="NCBI Taxonomy" id="2364126"/>
    <lineage>
        <taxon>Eukaryota</taxon>
        <taxon>Sar</taxon>
        <taxon>Alveolata</taxon>
        <taxon>Dinophyceae</taxon>
        <taxon>Prorocentrales</taxon>
        <taxon>Prorocentraceae</taxon>
        <taxon>Prorocentrum</taxon>
    </lineage>
</organism>
<evidence type="ECO:0008006" key="4">
    <source>
        <dbReference type="Google" id="ProtNLM"/>
    </source>
</evidence>
<evidence type="ECO:0000313" key="2">
    <source>
        <dbReference type="EMBL" id="CAK0858670.1"/>
    </source>
</evidence>
<feature type="compositionally biased region" description="Basic and acidic residues" evidence="1">
    <location>
        <begin position="421"/>
        <end position="434"/>
    </location>
</feature>